<evidence type="ECO:0000259" key="1">
    <source>
        <dbReference type="Pfam" id="PF00881"/>
    </source>
</evidence>
<dbReference type="SUPFAM" id="SSF55469">
    <property type="entry name" value="FMN-dependent nitroreductase-like"/>
    <property type="match status" value="1"/>
</dbReference>
<gene>
    <name evidence="2" type="ORF">E4U43_008188</name>
</gene>
<dbReference type="InterPro" id="IPR000415">
    <property type="entry name" value="Nitroreductase-like"/>
</dbReference>
<accession>A0A9P7NBS0</accession>
<dbReference type="InterPro" id="IPR029479">
    <property type="entry name" value="Nitroreductase"/>
</dbReference>
<dbReference type="Pfam" id="PF00881">
    <property type="entry name" value="Nitroreductase"/>
    <property type="match status" value="1"/>
</dbReference>
<name>A0A9P7NBS0_9HYPO</name>
<protein>
    <recommendedName>
        <fullName evidence="1">Nitroreductase domain-containing protein</fullName>
    </recommendedName>
</protein>
<dbReference type="OrthoDB" id="2138173at2759"/>
<dbReference type="PANTHER" id="PTHR43035:SF4">
    <property type="entry name" value="NITROREDUCTASE FAMILY PROTEIN (AFU_ORTHOLOGUE AFUA_3G03530)"/>
    <property type="match status" value="1"/>
</dbReference>
<dbReference type="EMBL" id="SRPW01000845">
    <property type="protein sequence ID" value="KAG6011670.1"/>
    <property type="molecule type" value="Genomic_DNA"/>
</dbReference>
<keyword evidence="3" id="KW-1185">Reference proteome</keyword>
<organism evidence="2 3">
    <name type="scientific">Claviceps pusilla</name>
    <dbReference type="NCBI Taxonomy" id="123648"/>
    <lineage>
        <taxon>Eukaryota</taxon>
        <taxon>Fungi</taxon>
        <taxon>Dikarya</taxon>
        <taxon>Ascomycota</taxon>
        <taxon>Pezizomycotina</taxon>
        <taxon>Sordariomycetes</taxon>
        <taxon>Hypocreomycetidae</taxon>
        <taxon>Hypocreales</taxon>
        <taxon>Clavicipitaceae</taxon>
        <taxon>Claviceps</taxon>
    </lineage>
</organism>
<dbReference type="PANTHER" id="PTHR43035">
    <property type="entry name" value="FATTY ACID REPRESSION MUTANT PROTEIN 2-RELATED"/>
    <property type="match status" value="1"/>
</dbReference>
<evidence type="ECO:0000313" key="2">
    <source>
        <dbReference type="EMBL" id="KAG6011670.1"/>
    </source>
</evidence>
<dbReference type="AlphaFoldDB" id="A0A9P7NBS0"/>
<dbReference type="GO" id="GO:0016491">
    <property type="term" value="F:oxidoreductase activity"/>
    <property type="evidence" value="ECO:0007669"/>
    <property type="project" value="InterPro"/>
</dbReference>
<dbReference type="GO" id="GO:0034599">
    <property type="term" value="P:cellular response to oxidative stress"/>
    <property type="evidence" value="ECO:0007669"/>
    <property type="project" value="InterPro"/>
</dbReference>
<sequence>MATTNDTLVTSDQWLAAAKHRRTVYGLKGTSQVSDQKVQSIIEQVLSFSPSAYNSQTTRVTLVTGEKHKQFWDVVISTSEPFLKAVGEEVWNVVNGHFQAFKAAYGSARPITKPPDDHLRWLFLLHFPRNSPRQFGSPPIVFWESGNAIKQAAEKHKSVAHMFGEFSEHANGMNQILVWSALELEGVGANLQHFNAIPGVEDAVKKFCQVPDDYKLRAHLNYRRKECGRTFLITPVSCLVLSCCRGGECNCASFQEKKGAGNRHVRTVRRVTPLDICAELKQEIVRPLVILTKRDVLQSTTMVS</sequence>
<reference evidence="2" key="1">
    <citation type="journal article" date="2020" name="bioRxiv">
        <title>Whole genome comparisons of ergot fungi reveals the divergence and evolution of species within the genus Claviceps are the result of varying mechanisms driving genome evolution and host range expansion.</title>
        <authorList>
            <person name="Wyka S.A."/>
            <person name="Mondo S.J."/>
            <person name="Liu M."/>
            <person name="Dettman J."/>
            <person name="Nalam V."/>
            <person name="Broders K.D."/>
        </authorList>
    </citation>
    <scope>NUCLEOTIDE SEQUENCE</scope>
    <source>
        <strain evidence="2">CCC 602</strain>
    </source>
</reference>
<evidence type="ECO:0000313" key="3">
    <source>
        <dbReference type="Proteomes" id="UP000748025"/>
    </source>
</evidence>
<dbReference type="InterPro" id="IPR033877">
    <property type="entry name" value="Frm2/Hbn1"/>
</dbReference>
<dbReference type="Proteomes" id="UP000748025">
    <property type="component" value="Unassembled WGS sequence"/>
</dbReference>
<comment type="caution">
    <text evidence="2">The sequence shown here is derived from an EMBL/GenBank/DDBJ whole genome shotgun (WGS) entry which is preliminary data.</text>
</comment>
<feature type="domain" description="Nitroreductase" evidence="1">
    <location>
        <begin position="19"/>
        <end position="220"/>
    </location>
</feature>
<dbReference type="Gene3D" id="3.40.109.10">
    <property type="entry name" value="NADH Oxidase"/>
    <property type="match status" value="2"/>
</dbReference>
<proteinExistence type="predicted"/>